<evidence type="ECO:0000313" key="1">
    <source>
        <dbReference type="EMBL" id="KAJ2788642.1"/>
    </source>
</evidence>
<gene>
    <name evidence="1" type="ORF">GGI18_002844</name>
</gene>
<proteinExistence type="predicted"/>
<accession>A0ACC1KF89</accession>
<dbReference type="Proteomes" id="UP001140066">
    <property type="component" value="Unassembled WGS sequence"/>
</dbReference>
<reference evidence="1" key="1">
    <citation type="submission" date="2022-07" db="EMBL/GenBank/DDBJ databases">
        <title>Phylogenomic reconstructions and comparative analyses of Kickxellomycotina fungi.</title>
        <authorList>
            <person name="Reynolds N.K."/>
            <person name="Stajich J.E."/>
            <person name="Barry K."/>
            <person name="Grigoriev I.V."/>
            <person name="Crous P."/>
            <person name="Smith M.E."/>
        </authorList>
    </citation>
    <scope>NUCLEOTIDE SEQUENCE</scope>
    <source>
        <strain evidence="1">BCRC 34191</strain>
    </source>
</reference>
<name>A0ACC1KF89_9FUNG</name>
<evidence type="ECO:0000313" key="2">
    <source>
        <dbReference type="Proteomes" id="UP001140066"/>
    </source>
</evidence>
<dbReference type="EMBL" id="JANBUK010000804">
    <property type="protein sequence ID" value="KAJ2788642.1"/>
    <property type="molecule type" value="Genomic_DNA"/>
</dbReference>
<protein>
    <submittedName>
        <fullName evidence="1">Uncharacterized protein</fullName>
    </submittedName>
</protein>
<organism evidence="1 2">
    <name type="scientific">Coemansia linderi</name>
    <dbReference type="NCBI Taxonomy" id="2663919"/>
    <lineage>
        <taxon>Eukaryota</taxon>
        <taxon>Fungi</taxon>
        <taxon>Fungi incertae sedis</taxon>
        <taxon>Zoopagomycota</taxon>
        <taxon>Kickxellomycotina</taxon>
        <taxon>Kickxellomycetes</taxon>
        <taxon>Kickxellales</taxon>
        <taxon>Kickxellaceae</taxon>
        <taxon>Coemansia</taxon>
    </lineage>
</organism>
<keyword evidence="2" id="KW-1185">Reference proteome</keyword>
<comment type="caution">
    <text evidence="1">The sequence shown here is derived from an EMBL/GenBank/DDBJ whole genome shotgun (WGS) entry which is preliminary data.</text>
</comment>
<sequence length="611" mass="66063">MGLSSATRRFKSLHRQRDRLPAGAVVDNAGLVYHTAGTGAQATATEPHAIGRGAVDSKVGPVDYHSGAAVGEQQPPALPPMPSDVSSKVAMAGSATADDIMVFRLNSWRLLVKNYTDYFEALASAEKAAKKALEKAMSDFNVPMSGDHCFASFDRIGVQQLSGQLKNVHQMFSAQHSSIIQGIESDTLMQLDKLRIEIKDSLKVYTDHLGPIYKRLRKQAKEVEECKEKLVHAVESYKKKHRASDAWLAQQKVRRELVQQAEVENALFKAVQAERERLHRWEATVAERLRDIVASVVVRERDSAQASLGSINGCLGYLDQFDPAAETRAFEQHFGPVLSAPMGLSGHSALADYDYMHRDSEATTVLLEGPLEREKGMIKKFQPTYVVLTTQGYLHCYSEQRDLLETSPDVSFHLADCSVSLPEDRSVFVIAMNDRKLGRSKFSFRATSASYVDHWVNAISSVSTKPQALENHAIGGTLRNSEAARAAAEASAGAPSLLPTAAGITAGELATRNANEDALAQRQQSPSSGAAETPLEGEQFYAAREYASEAAQEPSASQGTINGHKEEKPLPAYGTPLADAGTAPATAVTSPETAPAQPPTVSFHLAPSAGI</sequence>